<dbReference type="AlphaFoldDB" id="A0AAD3TDY0"/>
<keyword evidence="1" id="KW-0732">Signal</keyword>
<protein>
    <recommendedName>
        <fullName evidence="4">Transmembrane protein</fullName>
    </recommendedName>
</protein>
<name>A0AAD3TDY0_NEPGR</name>
<reference evidence="2" key="1">
    <citation type="submission" date="2023-05" db="EMBL/GenBank/DDBJ databases">
        <title>Nepenthes gracilis genome sequencing.</title>
        <authorList>
            <person name="Fukushima K."/>
        </authorList>
    </citation>
    <scope>NUCLEOTIDE SEQUENCE</scope>
    <source>
        <strain evidence="2">SING2019-196</strain>
    </source>
</reference>
<organism evidence="2 3">
    <name type="scientific">Nepenthes gracilis</name>
    <name type="common">Slender pitcher plant</name>
    <dbReference type="NCBI Taxonomy" id="150966"/>
    <lineage>
        <taxon>Eukaryota</taxon>
        <taxon>Viridiplantae</taxon>
        <taxon>Streptophyta</taxon>
        <taxon>Embryophyta</taxon>
        <taxon>Tracheophyta</taxon>
        <taxon>Spermatophyta</taxon>
        <taxon>Magnoliopsida</taxon>
        <taxon>eudicotyledons</taxon>
        <taxon>Gunneridae</taxon>
        <taxon>Pentapetalae</taxon>
        <taxon>Caryophyllales</taxon>
        <taxon>Nepenthaceae</taxon>
        <taxon>Nepenthes</taxon>
    </lineage>
</organism>
<comment type="caution">
    <text evidence="2">The sequence shown here is derived from an EMBL/GenBank/DDBJ whole genome shotgun (WGS) entry which is preliminary data.</text>
</comment>
<gene>
    <name evidence="2" type="ORF">Nepgr_029377</name>
</gene>
<keyword evidence="3" id="KW-1185">Reference proteome</keyword>
<dbReference type="Proteomes" id="UP001279734">
    <property type="component" value="Unassembled WGS sequence"/>
</dbReference>
<evidence type="ECO:0008006" key="4">
    <source>
        <dbReference type="Google" id="ProtNLM"/>
    </source>
</evidence>
<evidence type="ECO:0000313" key="2">
    <source>
        <dbReference type="EMBL" id="GMH27534.1"/>
    </source>
</evidence>
<dbReference type="EMBL" id="BSYO01000033">
    <property type="protein sequence ID" value="GMH27534.1"/>
    <property type="molecule type" value="Genomic_DNA"/>
</dbReference>
<evidence type="ECO:0000313" key="3">
    <source>
        <dbReference type="Proteomes" id="UP001279734"/>
    </source>
</evidence>
<feature type="chain" id="PRO_5042041551" description="Transmembrane protein" evidence="1">
    <location>
        <begin position="33"/>
        <end position="76"/>
    </location>
</feature>
<proteinExistence type="predicted"/>
<evidence type="ECO:0000256" key="1">
    <source>
        <dbReference type="SAM" id="SignalP"/>
    </source>
</evidence>
<feature type="signal peptide" evidence="1">
    <location>
        <begin position="1"/>
        <end position="32"/>
    </location>
</feature>
<accession>A0AAD3TDY0</accession>
<sequence>MAASSSSSSSSRLMILYLVIFLSLLIIDPCKGIRQGKTVVEDGAYSMDSINKKPKSDQQSFVFNFFPKDFTLYIGC</sequence>